<keyword evidence="2" id="KW-1185">Reference proteome</keyword>
<sequence>MHLLSPSYIHPT</sequence>
<gene>
    <name evidence="1" type="ORF">FWK35_00001621</name>
</gene>
<accession>A0A6G0ZN73</accession>
<evidence type="ECO:0000313" key="1">
    <source>
        <dbReference type="EMBL" id="KAF0772646.1"/>
    </source>
</evidence>
<name>A0A6G0ZN73_APHCR</name>
<reference evidence="1 2" key="1">
    <citation type="submission" date="2019-08" db="EMBL/GenBank/DDBJ databases">
        <title>Whole genome of Aphis craccivora.</title>
        <authorList>
            <person name="Voronova N.V."/>
            <person name="Shulinski R.S."/>
            <person name="Bandarenka Y.V."/>
            <person name="Zhorov D.G."/>
            <person name="Warner D."/>
        </authorList>
    </citation>
    <scope>NUCLEOTIDE SEQUENCE [LARGE SCALE GENOMIC DNA]</scope>
    <source>
        <strain evidence="1">180601</strain>
        <tissue evidence="1">Whole Body</tissue>
    </source>
</reference>
<comment type="caution">
    <text evidence="1">The sequence shown here is derived from an EMBL/GenBank/DDBJ whole genome shotgun (WGS) entry which is preliminary data.</text>
</comment>
<organism evidence="1 2">
    <name type="scientific">Aphis craccivora</name>
    <name type="common">Cowpea aphid</name>
    <dbReference type="NCBI Taxonomy" id="307492"/>
    <lineage>
        <taxon>Eukaryota</taxon>
        <taxon>Metazoa</taxon>
        <taxon>Ecdysozoa</taxon>
        <taxon>Arthropoda</taxon>
        <taxon>Hexapoda</taxon>
        <taxon>Insecta</taxon>
        <taxon>Pterygota</taxon>
        <taxon>Neoptera</taxon>
        <taxon>Paraneoptera</taxon>
        <taxon>Hemiptera</taxon>
        <taxon>Sternorrhyncha</taxon>
        <taxon>Aphidomorpha</taxon>
        <taxon>Aphidoidea</taxon>
        <taxon>Aphididae</taxon>
        <taxon>Aphidini</taxon>
        <taxon>Aphis</taxon>
        <taxon>Aphis</taxon>
    </lineage>
</organism>
<evidence type="ECO:0000313" key="2">
    <source>
        <dbReference type="Proteomes" id="UP000478052"/>
    </source>
</evidence>
<dbReference type="EMBL" id="VUJU01000153">
    <property type="protein sequence ID" value="KAF0772646.1"/>
    <property type="molecule type" value="Genomic_DNA"/>
</dbReference>
<proteinExistence type="predicted"/>
<dbReference type="Proteomes" id="UP000478052">
    <property type="component" value="Unassembled WGS sequence"/>
</dbReference>
<protein>
    <submittedName>
        <fullName evidence="1">Uncharacterized protein</fullName>
    </submittedName>
</protein>